<sequence>MAVFGGYVMRSDEEPSFGNDGADYALQIDDEFVIGAKHASDLDDAQYFNHSCDPNAGLQGQLGLVAMRDIVPNEEVCFDYAMVMADAPEQAPYEFSCRCGSGLCRGTITDRDWRRPELQRRYAGYFSWHVTGRIAREAP</sequence>
<proteinExistence type="predicted"/>
<accession>A0A1F6TC28</accession>
<dbReference type="PROSITE" id="PS50868">
    <property type="entry name" value="POST_SET"/>
    <property type="match status" value="1"/>
</dbReference>
<dbReference type="STRING" id="1817758.A2150_03610"/>
<gene>
    <name evidence="7" type="ORF">A2150_03610</name>
</gene>
<keyword evidence="4" id="KW-0808">Transferase</keyword>
<evidence type="ECO:0000256" key="3">
    <source>
        <dbReference type="ARBA" id="ARBA00022603"/>
    </source>
</evidence>
<evidence type="ECO:0000313" key="8">
    <source>
        <dbReference type="Proteomes" id="UP000177925"/>
    </source>
</evidence>
<dbReference type="AlphaFoldDB" id="A0A1F6TC28"/>
<dbReference type="InterPro" id="IPR003616">
    <property type="entry name" value="Post-SET_dom"/>
</dbReference>
<dbReference type="PANTHER" id="PTHR22884">
    <property type="entry name" value="SET DOMAIN PROTEINS"/>
    <property type="match status" value="1"/>
</dbReference>
<dbReference type="Proteomes" id="UP000177925">
    <property type="component" value="Unassembled WGS sequence"/>
</dbReference>
<evidence type="ECO:0000256" key="2">
    <source>
        <dbReference type="ARBA" id="ARBA00022454"/>
    </source>
</evidence>
<protein>
    <recommendedName>
        <fullName evidence="6">Post-SET domain-containing protein</fullName>
    </recommendedName>
</protein>
<comment type="caution">
    <text evidence="7">The sequence shown here is derived from an EMBL/GenBank/DDBJ whole genome shotgun (WGS) entry which is preliminary data.</text>
</comment>
<reference evidence="7 8" key="1">
    <citation type="journal article" date="2016" name="Nat. Commun.">
        <title>Thousands of microbial genomes shed light on interconnected biogeochemical processes in an aquifer system.</title>
        <authorList>
            <person name="Anantharaman K."/>
            <person name="Brown C.T."/>
            <person name="Hug L.A."/>
            <person name="Sharon I."/>
            <person name="Castelle C.J."/>
            <person name="Probst A.J."/>
            <person name="Thomas B.C."/>
            <person name="Singh A."/>
            <person name="Wilkins M.J."/>
            <person name="Karaoz U."/>
            <person name="Brodie E.L."/>
            <person name="Williams K.H."/>
            <person name="Hubbard S.S."/>
            <person name="Banfield J.F."/>
        </authorList>
    </citation>
    <scope>NUCLEOTIDE SEQUENCE [LARGE SCALE GENOMIC DNA]</scope>
</reference>
<evidence type="ECO:0000256" key="4">
    <source>
        <dbReference type="ARBA" id="ARBA00022679"/>
    </source>
</evidence>
<name>A0A1F6TC28_9PROT</name>
<feature type="domain" description="Post-SET" evidence="6">
    <location>
        <begin position="93"/>
        <end position="109"/>
    </location>
</feature>
<keyword evidence="5" id="KW-0949">S-adenosyl-L-methionine</keyword>
<evidence type="ECO:0000256" key="5">
    <source>
        <dbReference type="ARBA" id="ARBA00022691"/>
    </source>
</evidence>
<dbReference type="InterPro" id="IPR046341">
    <property type="entry name" value="SET_dom_sf"/>
</dbReference>
<dbReference type="SUPFAM" id="SSF82199">
    <property type="entry name" value="SET domain"/>
    <property type="match status" value="1"/>
</dbReference>
<dbReference type="EMBL" id="MFSS01000082">
    <property type="protein sequence ID" value="OGI42683.1"/>
    <property type="molecule type" value="Genomic_DNA"/>
</dbReference>
<dbReference type="GO" id="GO:0032259">
    <property type="term" value="P:methylation"/>
    <property type="evidence" value="ECO:0007669"/>
    <property type="project" value="UniProtKB-KW"/>
</dbReference>
<dbReference type="InterPro" id="IPR050777">
    <property type="entry name" value="SET2_Histone-Lys_MeTrsfase"/>
</dbReference>
<dbReference type="GO" id="GO:0005694">
    <property type="term" value="C:chromosome"/>
    <property type="evidence" value="ECO:0007669"/>
    <property type="project" value="UniProtKB-SubCell"/>
</dbReference>
<organism evidence="7 8">
    <name type="scientific">Candidatus Muproteobacteria bacterium RBG_16_64_11</name>
    <dbReference type="NCBI Taxonomy" id="1817758"/>
    <lineage>
        <taxon>Bacteria</taxon>
        <taxon>Pseudomonadati</taxon>
        <taxon>Pseudomonadota</taxon>
        <taxon>Candidatus Muproteobacteria</taxon>
    </lineage>
</organism>
<keyword evidence="3" id="KW-0489">Methyltransferase</keyword>
<evidence type="ECO:0000259" key="6">
    <source>
        <dbReference type="PROSITE" id="PS50868"/>
    </source>
</evidence>
<dbReference type="Gene3D" id="2.170.270.10">
    <property type="entry name" value="SET domain"/>
    <property type="match status" value="1"/>
</dbReference>
<comment type="subcellular location">
    <subcellularLocation>
        <location evidence="1">Chromosome</location>
    </subcellularLocation>
</comment>
<keyword evidence="2" id="KW-0158">Chromosome</keyword>
<dbReference type="Pfam" id="PF00856">
    <property type="entry name" value="SET"/>
    <property type="match status" value="1"/>
</dbReference>
<dbReference type="InterPro" id="IPR001214">
    <property type="entry name" value="SET_dom"/>
</dbReference>
<evidence type="ECO:0000256" key="1">
    <source>
        <dbReference type="ARBA" id="ARBA00004286"/>
    </source>
</evidence>
<dbReference type="GO" id="GO:0008168">
    <property type="term" value="F:methyltransferase activity"/>
    <property type="evidence" value="ECO:0007669"/>
    <property type="project" value="UniProtKB-KW"/>
</dbReference>
<evidence type="ECO:0000313" key="7">
    <source>
        <dbReference type="EMBL" id="OGI42683.1"/>
    </source>
</evidence>